<dbReference type="OrthoDB" id="3389322at2"/>
<dbReference type="Proteomes" id="UP000297025">
    <property type="component" value="Chromosome"/>
</dbReference>
<reference evidence="3 4" key="1">
    <citation type="journal article" date="2008" name="Int. J. Syst. Evol. Microbiol.">
        <title>Nocardioides daphniae sp. nov., isolated from Daphnia cucullata (Crustacea: Cladocera).</title>
        <authorList>
            <person name="Toth E.M."/>
            <person name="Keki Z."/>
            <person name="Homonnay Z.G."/>
            <person name="Borsodi A.K."/>
            <person name="Marialigeti K."/>
            <person name="Schumann P."/>
        </authorList>
    </citation>
    <scope>NUCLEOTIDE SEQUENCE [LARGE SCALE GENOMIC DNA]</scope>
    <source>
        <strain evidence="3 4">JCM 16608</strain>
    </source>
</reference>
<evidence type="ECO:0000259" key="2">
    <source>
        <dbReference type="Pfam" id="PF13559"/>
    </source>
</evidence>
<sequence length="208" mass="22224">MTPVVTLVTGAGPGEDDARDLLRRELLRPEYQDSDLLGRATRWLEDLFSSLLGDAVEVPLLAFLAIVVVLFLLVLAVGLVLSRWRRSGTVTAAPPSALLVDQVDAAELRARAEAALDSGDATTAVVEAYRALAVRQVERRRIDDVPGATAHEVGEMLAEALPAHATAVREAAALFDVALYGEHPATAEQARTLLDLDDRLAGRSGVAR</sequence>
<dbReference type="Pfam" id="PF13559">
    <property type="entry name" value="DUF4129"/>
    <property type="match status" value="1"/>
</dbReference>
<feature type="transmembrane region" description="Helical" evidence="1">
    <location>
        <begin position="60"/>
        <end position="81"/>
    </location>
</feature>
<dbReference type="AlphaFoldDB" id="A0A4P7UFE2"/>
<organism evidence="3 4">
    <name type="scientific">Nocardioides daphniae</name>
    <dbReference type="NCBI Taxonomy" id="402297"/>
    <lineage>
        <taxon>Bacteria</taxon>
        <taxon>Bacillati</taxon>
        <taxon>Actinomycetota</taxon>
        <taxon>Actinomycetes</taxon>
        <taxon>Propionibacteriales</taxon>
        <taxon>Nocardioidaceae</taxon>
        <taxon>Nocardioides</taxon>
    </lineage>
</organism>
<keyword evidence="1" id="KW-0812">Transmembrane</keyword>
<evidence type="ECO:0000256" key="1">
    <source>
        <dbReference type="SAM" id="Phobius"/>
    </source>
</evidence>
<dbReference type="EMBL" id="CP038462">
    <property type="protein sequence ID" value="QCC78018.1"/>
    <property type="molecule type" value="Genomic_DNA"/>
</dbReference>
<keyword evidence="1" id="KW-0472">Membrane</keyword>
<protein>
    <submittedName>
        <fullName evidence="3">DUF4129 domain-containing protein</fullName>
    </submittedName>
</protein>
<keyword evidence="1" id="KW-1133">Transmembrane helix</keyword>
<evidence type="ECO:0000313" key="4">
    <source>
        <dbReference type="Proteomes" id="UP000297025"/>
    </source>
</evidence>
<accession>A0A4P7UFE2</accession>
<dbReference type="KEGG" id="ndp:E2C04_13995"/>
<dbReference type="InterPro" id="IPR025403">
    <property type="entry name" value="TgpA-like_C"/>
</dbReference>
<gene>
    <name evidence="3" type="ORF">E2C04_13995</name>
</gene>
<feature type="domain" description="Protein-glutamine gamma-glutamyltransferase-like C-terminal" evidence="2">
    <location>
        <begin position="128"/>
        <end position="197"/>
    </location>
</feature>
<evidence type="ECO:0000313" key="3">
    <source>
        <dbReference type="EMBL" id="QCC78018.1"/>
    </source>
</evidence>
<proteinExistence type="predicted"/>
<dbReference type="RefSeq" id="WP_135833057.1">
    <property type="nucleotide sequence ID" value="NZ_CP038462.1"/>
</dbReference>
<name>A0A4P7UFE2_9ACTN</name>